<dbReference type="PANTHER" id="PTHR10954:SF18">
    <property type="entry name" value="RIBONUCLEASE HII"/>
    <property type="match status" value="1"/>
</dbReference>
<dbReference type="GO" id="GO:0003723">
    <property type="term" value="F:RNA binding"/>
    <property type="evidence" value="ECO:0007669"/>
    <property type="project" value="UniProtKB-UniRule"/>
</dbReference>
<dbReference type="InterPro" id="IPR022898">
    <property type="entry name" value="RNase_HII"/>
</dbReference>
<accession>A0A0G1IX54</accession>
<dbReference type="SUPFAM" id="SSF53098">
    <property type="entry name" value="Ribonuclease H-like"/>
    <property type="match status" value="1"/>
</dbReference>
<keyword evidence="10 12" id="KW-0378">Hydrolase</keyword>
<comment type="subcellular location">
    <subcellularLocation>
        <location evidence="4">Cytoplasm</location>
    </subcellularLocation>
</comment>
<name>A0A0G1IX54_9BACT</name>
<proteinExistence type="inferred from homology"/>
<comment type="cofactor">
    <cofactor evidence="12">
        <name>Mn(2+)</name>
        <dbReference type="ChEBI" id="CHEBI:29035"/>
    </cofactor>
    <cofactor evidence="12">
        <name>Mg(2+)</name>
        <dbReference type="ChEBI" id="CHEBI:18420"/>
    </cofactor>
    <text evidence="12">Manganese or magnesium. Binds 1 divalent metal ion per monomer in the absence of substrate. May bind a second metal ion after substrate binding.</text>
</comment>
<keyword evidence="9 12" id="KW-0255">Endonuclease</keyword>
<dbReference type="EC" id="3.1.26.4" evidence="13"/>
<feature type="binding site" evidence="12">
    <location>
        <position position="9"/>
    </location>
    <ligand>
        <name>a divalent metal cation</name>
        <dbReference type="ChEBI" id="CHEBI:60240"/>
    </ligand>
</feature>
<reference evidence="15 16" key="1">
    <citation type="journal article" date="2015" name="Nature">
        <title>rRNA introns, odd ribosomes, and small enigmatic genomes across a large radiation of phyla.</title>
        <authorList>
            <person name="Brown C.T."/>
            <person name="Hug L.A."/>
            <person name="Thomas B.C."/>
            <person name="Sharon I."/>
            <person name="Castelle C.J."/>
            <person name="Singh A."/>
            <person name="Wilkins M.J."/>
            <person name="Williams K.H."/>
            <person name="Banfield J.F."/>
        </authorList>
    </citation>
    <scope>NUCLEOTIDE SEQUENCE [LARGE SCALE GENOMIC DNA]</scope>
</reference>
<evidence type="ECO:0000256" key="2">
    <source>
        <dbReference type="ARBA" id="ARBA00001946"/>
    </source>
</evidence>
<dbReference type="CDD" id="cd07182">
    <property type="entry name" value="RNase_HII_bacteria_HII_like"/>
    <property type="match status" value="1"/>
</dbReference>
<evidence type="ECO:0000256" key="11">
    <source>
        <dbReference type="ARBA" id="ARBA00023211"/>
    </source>
</evidence>
<dbReference type="GO" id="GO:0006298">
    <property type="term" value="P:mismatch repair"/>
    <property type="evidence" value="ECO:0007669"/>
    <property type="project" value="TreeGrafter"/>
</dbReference>
<dbReference type="EMBL" id="LCIV01000004">
    <property type="protein sequence ID" value="KKT63981.1"/>
    <property type="molecule type" value="Genomic_DNA"/>
</dbReference>
<sequence length="199" mass="22316">MARYIIGVDEVGRGPLAGPVTVGAVVAKGRLNFLRGIKDSKKLSARQREEWTQKIKTYNLKHKTFSFSLASVGPALIDKIGVSAAARLAVGRCLAKLNKKGFRCRAASRKILLDGSLYAPRTYVNQQTIIKGDEKIPLIAAASIFAKIWRDKKMVRLHEQFPKYRFDLHKGYGTKLHCKLVKKHGLCDIHRRSFCGRLV</sequence>
<keyword evidence="6" id="KW-0963">Cytoplasm</keyword>
<evidence type="ECO:0000256" key="13">
    <source>
        <dbReference type="RuleBase" id="RU003515"/>
    </source>
</evidence>
<dbReference type="GO" id="GO:0032299">
    <property type="term" value="C:ribonuclease H2 complex"/>
    <property type="evidence" value="ECO:0007669"/>
    <property type="project" value="TreeGrafter"/>
</dbReference>
<evidence type="ECO:0000256" key="10">
    <source>
        <dbReference type="ARBA" id="ARBA00022801"/>
    </source>
</evidence>
<evidence type="ECO:0000256" key="4">
    <source>
        <dbReference type="ARBA" id="ARBA00004496"/>
    </source>
</evidence>
<evidence type="ECO:0000313" key="16">
    <source>
        <dbReference type="Proteomes" id="UP000034652"/>
    </source>
</evidence>
<evidence type="ECO:0000256" key="9">
    <source>
        <dbReference type="ARBA" id="ARBA00022759"/>
    </source>
</evidence>
<dbReference type="PROSITE" id="PS51975">
    <property type="entry name" value="RNASE_H_2"/>
    <property type="match status" value="1"/>
</dbReference>
<evidence type="ECO:0000256" key="12">
    <source>
        <dbReference type="PROSITE-ProRule" id="PRU01319"/>
    </source>
</evidence>
<comment type="similarity">
    <text evidence="5 13">Belongs to the RNase HII family.</text>
</comment>
<dbReference type="Proteomes" id="UP000034652">
    <property type="component" value="Unassembled WGS sequence"/>
</dbReference>
<dbReference type="AlphaFoldDB" id="A0A0G1IX54"/>
<keyword evidence="11" id="KW-0464">Manganese</keyword>
<evidence type="ECO:0000256" key="5">
    <source>
        <dbReference type="ARBA" id="ARBA00007383"/>
    </source>
</evidence>
<dbReference type="GO" id="GO:0005737">
    <property type="term" value="C:cytoplasm"/>
    <property type="evidence" value="ECO:0007669"/>
    <property type="project" value="UniProtKB-SubCell"/>
</dbReference>
<feature type="binding site" evidence="12">
    <location>
        <position position="114"/>
    </location>
    <ligand>
        <name>a divalent metal cation</name>
        <dbReference type="ChEBI" id="CHEBI:60240"/>
    </ligand>
</feature>
<evidence type="ECO:0000256" key="6">
    <source>
        <dbReference type="ARBA" id="ARBA00022490"/>
    </source>
</evidence>
<comment type="function">
    <text evidence="3 13">Endonuclease that specifically degrades the RNA of RNA-DNA hybrids.</text>
</comment>
<evidence type="ECO:0000256" key="8">
    <source>
        <dbReference type="ARBA" id="ARBA00022723"/>
    </source>
</evidence>
<comment type="caution">
    <text evidence="15">The sequence shown here is derived from an EMBL/GenBank/DDBJ whole genome shotgun (WGS) entry which is preliminary data.</text>
</comment>
<protein>
    <recommendedName>
        <fullName evidence="13">Ribonuclease</fullName>
        <ecNumber evidence="13">3.1.26.4</ecNumber>
    </recommendedName>
</protein>
<keyword evidence="8 12" id="KW-0479">Metal-binding</keyword>
<dbReference type="GO" id="GO:0046872">
    <property type="term" value="F:metal ion binding"/>
    <property type="evidence" value="ECO:0007669"/>
    <property type="project" value="UniProtKB-KW"/>
</dbReference>
<comment type="catalytic activity">
    <reaction evidence="1 12 13">
        <text>Endonucleolytic cleavage to 5'-phosphomonoester.</text>
        <dbReference type="EC" id="3.1.26.4"/>
    </reaction>
</comment>
<feature type="binding site" evidence="12">
    <location>
        <position position="10"/>
    </location>
    <ligand>
        <name>a divalent metal cation</name>
        <dbReference type="ChEBI" id="CHEBI:60240"/>
    </ligand>
</feature>
<evidence type="ECO:0000256" key="3">
    <source>
        <dbReference type="ARBA" id="ARBA00004065"/>
    </source>
</evidence>
<dbReference type="NCBIfam" id="NF000595">
    <property type="entry name" value="PRK00015.1-3"/>
    <property type="match status" value="1"/>
</dbReference>
<dbReference type="PANTHER" id="PTHR10954">
    <property type="entry name" value="RIBONUCLEASE H2 SUBUNIT A"/>
    <property type="match status" value="1"/>
</dbReference>
<evidence type="ECO:0000256" key="7">
    <source>
        <dbReference type="ARBA" id="ARBA00022722"/>
    </source>
</evidence>
<dbReference type="InterPro" id="IPR012337">
    <property type="entry name" value="RNaseH-like_sf"/>
</dbReference>
<evidence type="ECO:0000259" key="14">
    <source>
        <dbReference type="PROSITE" id="PS51975"/>
    </source>
</evidence>
<keyword evidence="7 12" id="KW-0540">Nuclease</keyword>
<feature type="domain" description="RNase H type-2" evidence="14">
    <location>
        <begin position="3"/>
        <end position="199"/>
    </location>
</feature>
<organism evidence="15 16">
    <name type="scientific">Candidatus Giovannonibacteria bacterium GW2011_GWA1_44_29</name>
    <dbReference type="NCBI Taxonomy" id="1618646"/>
    <lineage>
        <taxon>Bacteria</taxon>
        <taxon>Candidatus Giovannoniibacteriota</taxon>
    </lineage>
</organism>
<dbReference type="Gene3D" id="3.30.420.10">
    <property type="entry name" value="Ribonuclease H-like superfamily/Ribonuclease H"/>
    <property type="match status" value="1"/>
</dbReference>
<evidence type="ECO:0000256" key="1">
    <source>
        <dbReference type="ARBA" id="ARBA00000077"/>
    </source>
</evidence>
<dbReference type="Pfam" id="PF01351">
    <property type="entry name" value="RNase_HII"/>
    <property type="match status" value="1"/>
</dbReference>
<dbReference type="GO" id="GO:0004523">
    <property type="term" value="F:RNA-DNA hybrid ribonuclease activity"/>
    <property type="evidence" value="ECO:0007669"/>
    <property type="project" value="UniProtKB-UniRule"/>
</dbReference>
<dbReference type="InterPro" id="IPR036397">
    <property type="entry name" value="RNaseH_sf"/>
</dbReference>
<dbReference type="InterPro" id="IPR024567">
    <property type="entry name" value="RNase_HII/HIII_dom"/>
</dbReference>
<dbReference type="STRING" id="1618646.UW57_C0004G0091"/>
<dbReference type="InterPro" id="IPR001352">
    <property type="entry name" value="RNase_HII/HIII"/>
</dbReference>
<evidence type="ECO:0000313" key="15">
    <source>
        <dbReference type="EMBL" id="KKT63981.1"/>
    </source>
</evidence>
<comment type="cofactor">
    <cofactor evidence="2">
        <name>Mg(2+)</name>
        <dbReference type="ChEBI" id="CHEBI:18420"/>
    </cofactor>
</comment>
<dbReference type="PATRIC" id="fig|1618646.3.peg.432"/>
<gene>
    <name evidence="15" type="ORF">UW57_C0004G0091</name>
</gene>
<dbReference type="GO" id="GO:0043137">
    <property type="term" value="P:DNA replication, removal of RNA primer"/>
    <property type="evidence" value="ECO:0007669"/>
    <property type="project" value="TreeGrafter"/>
</dbReference>